<gene>
    <name evidence="4" type="ORF">P0Y53_13900</name>
</gene>
<dbReference type="PROSITE" id="PS51762">
    <property type="entry name" value="GH16_2"/>
    <property type="match status" value="1"/>
</dbReference>
<evidence type="ECO:0000256" key="2">
    <source>
        <dbReference type="SAM" id="SignalP"/>
    </source>
</evidence>
<dbReference type="Proteomes" id="UP001220610">
    <property type="component" value="Chromosome"/>
</dbReference>
<evidence type="ECO:0000256" key="1">
    <source>
        <dbReference type="ARBA" id="ARBA00006865"/>
    </source>
</evidence>
<evidence type="ECO:0000313" key="5">
    <source>
        <dbReference type="Proteomes" id="UP001220610"/>
    </source>
</evidence>
<comment type="similarity">
    <text evidence="1">Belongs to the glycosyl hydrolase 16 family.</text>
</comment>
<dbReference type="InterPro" id="IPR050546">
    <property type="entry name" value="Glycosyl_Hydrlase_16"/>
</dbReference>
<dbReference type="EMBL" id="CP119311">
    <property type="protein sequence ID" value="WEK33580.1"/>
    <property type="molecule type" value="Genomic_DNA"/>
</dbReference>
<dbReference type="InterPro" id="IPR013320">
    <property type="entry name" value="ConA-like_dom_sf"/>
</dbReference>
<sequence>MRYTFPAAVILLTLVAGCHRKAATAVADYAAEGYQLVWADEFNNNGQPDPANWDYERGFVRNDELQWYQPENVACKDGLLVIEAREEKKPNPVYEAGSRDWRKKRPEINYTSSCILTRGKQSWQYGRFEMRGRIGISKGMWPAWWSLGVDKGWPANGEIDMMEYYRGKLLANIACKAGNGNAHWYSKTFSTDSLGGEAWASRFHVWRMDWTEEYIALYIDGQLLNKTPLDQLVNRDGSGFNPFKQKHYLLLNLAMGGMNGGDHTGTVFPQRFEVDYVRVYQKK</sequence>
<name>A0AAJ5WN05_9BACT</name>
<evidence type="ECO:0000259" key="3">
    <source>
        <dbReference type="PROSITE" id="PS51762"/>
    </source>
</evidence>
<dbReference type="PANTHER" id="PTHR10963">
    <property type="entry name" value="GLYCOSYL HYDROLASE-RELATED"/>
    <property type="match status" value="1"/>
</dbReference>
<dbReference type="AlphaFoldDB" id="A0AAJ5WN05"/>
<evidence type="ECO:0000313" key="4">
    <source>
        <dbReference type="EMBL" id="WEK33580.1"/>
    </source>
</evidence>
<accession>A0AAJ5WN05</accession>
<organism evidence="4 5">
    <name type="scientific">Candidatus Pseudobacter hemicellulosilyticus</name>
    <dbReference type="NCBI Taxonomy" id="3121375"/>
    <lineage>
        <taxon>Bacteria</taxon>
        <taxon>Pseudomonadati</taxon>
        <taxon>Bacteroidota</taxon>
        <taxon>Chitinophagia</taxon>
        <taxon>Chitinophagales</taxon>
        <taxon>Chitinophagaceae</taxon>
        <taxon>Pseudobacter</taxon>
    </lineage>
</organism>
<dbReference type="Pfam" id="PF00722">
    <property type="entry name" value="Glyco_hydro_16"/>
    <property type="match status" value="1"/>
</dbReference>
<keyword evidence="2" id="KW-0732">Signal</keyword>
<dbReference type="Gene3D" id="2.60.120.200">
    <property type="match status" value="1"/>
</dbReference>
<feature type="domain" description="GH16" evidence="3">
    <location>
        <begin position="40"/>
        <end position="283"/>
    </location>
</feature>
<reference evidence="4" key="1">
    <citation type="submission" date="2023-03" db="EMBL/GenBank/DDBJ databases">
        <title>Andean soil-derived lignocellulolytic bacterial consortium as a source of novel taxa and putative plastic-active enzymes.</title>
        <authorList>
            <person name="Diaz-Garcia L."/>
            <person name="Chuvochina M."/>
            <person name="Feuerriegel G."/>
            <person name="Bunk B."/>
            <person name="Sproer C."/>
            <person name="Streit W.R."/>
            <person name="Rodriguez L.M."/>
            <person name="Overmann J."/>
            <person name="Jimenez D.J."/>
        </authorList>
    </citation>
    <scope>NUCLEOTIDE SEQUENCE</scope>
    <source>
        <strain evidence="4">MAG 7</strain>
    </source>
</reference>
<keyword evidence="4" id="KW-0378">Hydrolase</keyword>
<feature type="signal peptide" evidence="2">
    <location>
        <begin position="1"/>
        <end position="22"/>
    </location>
</feature>
<protein>
    <submittedName>
        <fullName evidence="4">Glycoside hydrolase family 16 protein</fullName>
    </submittedName>
</protein>
<feature type="chain" id="PRO_5042505026" evidence="2">
    <location>
        <begin position="23"/>
        <end position="283"/>
    </location>
</feature>
<proteinExistence type="inferred from homology"/>
<dbReference type="CDD" id="cd08023">
    <property type="entry name" value="GH16_laminarinase_like"/>
    <property type="match status" value="1"/>
</dbReference>
<dbReference type="PROSITE" id="PS51257">
    <property type="entry name" value="PROKAR_LIPOPROTEIN"/>
    <property type="match status" value="1"/>
</dbReference>
<dbReference type="GO" id="GO:0005975">
    <property type="term" value="P:carbohydrate metabolic process"/>
    <property type="evidence" value="ECO:0007669"/>
    <property type="project" value="InterPro"/>
</dbReference>
<dbReference type="SUPFAM" id="SSF49899">
    <property type="entry name" value="Concanavalin A-like lectins/glucanases"/>
    <property type="match status" value="1"/>
</dbReference>
<dbReference type="PANTHER" id="PTHR10963:SF55">
    <property type="entry name" value="GLYCOSIDE HYDROLASE FAMILY 16 PROTEIN"/>
    <property type="match status" value="1"/>
</dbReference>
<dbReference type="InterPro" id="IPR000757">
    <property type="entry name" value="Beta-glucanase-like"/>
</dbReference>
<dbReference type="GO" id="GO:0004553">
    <property type="term" value="F:hydrolase activity, hydrolyzing O-glycosyl compounds"/>
    <property type="evidence" value="ECO:0007669"/>
    <property type="project" value="InterPro"/>
</dbReference>